<dbReference type="Pfam" id="PF13962">
    <property type="entry name" value="PGG"/>
    <property type="match status" value="1"/>
</dbReference>
<dbReference type="PANTHER" id="PTHR24186:SF37">
    <property type="entry name" value="PGG DOMAIN-CONTAINING PROTEIN"/>
    <property type="match status" value="1"/>
</dbReference>
<comment type="subcellular location">
    <subcellularLocation>
        <location evidence="1">Membrane</location>
        <topology evidence="1">Multi-pass membrane protein</topology>
    </subcellularLocation>
</comment>
<dbReference type="EMBL" id="OZ075125">
    <property type="protein sequence ID" value="CAL4930180.1"/>
    <property type="molecule type" value="Genomic_DNA"/>
</dbReference>
<feature type="transmembrane region" description="Helical" evidence="8">
    <location>
        <begin position="150"/>
        <end position="166"/>
    </location>
</feature>
<feature type="domain" description="PGG" evidence="9">
    <location>
        <begin position="51"/>
        <end position="161"/>
    </location>
</feature>
<sequence>MNGDGAGTGESPMYPLPPPPMMAAQQQQPHRHMHAAANHHQQQQRRPGDDWAGNDANTLLVVATLITTLTYQLGTNIPGGYWQDTQAAAGDAAGKPPPHTAGDPVMRDLHPGPGRYWTFVVASWVGFAGSMLMTLSLLVRMPVDSRRVRWSFAVAYASLVLTFQLSQPKTHIALDILVWVAVTAFLWLMVSVRPEHRDRIVRFIGCAGDN</sequence>
<keyword evidence="5" id="KW-0040">ANK repeat</keyword>
<feature type="transmembrane region" description="Helical" evidence="8">
    <location>
        <begin position="172"/>
        <end position="192"/>
    </location>
</feature>
<keyword evidence="2 8" id="KW-0812">Transmembrane</keyword>
<keyword evidence="4 8" id="KW-1133">Transmembrane helix</keyword>
<dbReference type="GO" id="GO:0016020">
    <property type="term" value="C:membrane"/>
    <property type="evidence" value="ECO:0007669"/>
    <property type="project" value="UniProtKB-SubCell"/>
</dbReference>
<dbReference type="Proteomes" id="UP001497457">
    <property type="component" value="Chromosome 15b"/>
</dbReference>
<accession>A0ABC8XT37</accession>
<reference evidence="10 11" key="2">
    <citation type="submission" date="2024-10" db="EMBL/GenBank/DDBJ databases">
        <authorList>
            <person name="Ryan C."/>
        </authorList>
    </citation>
    <scope>NUCLEOTIDE SEQUENCE [LARGE SCALE GENOMIC DNA]</scope>
</reference>
<feature type="compositionally biased region" description="Low complexity" evidence="7">
    <location>
        <begin position="35"/>
        <end position="45"/>
    </location>
</feature>
<feature type="transmembrane region" description="Helical" evidence="8">
    <location>
        <begin position="116"/>
        <end position="138"/>
    </location>
</feature>
<evidence type="ECO:0000256" key="1">
    <source>
        <dbReference type="ARBA" id="ARBA00004141"/>
    </source>
</evidence>
<evidence type="ECO:0000256" key="4">
    <source>
        <dbReference type="ARBA" id="ARBA00022989"/>
    </source>
</evidence>
<evidence type="ECO:0000256" key="3">
    <source>
        <dbReference type="ARBA" id="ARBA00022737"/>
    </source>
</evidence>
<evidence type="ECO:0000256" key="8">
    <source>
        <dbReference type="SAM" id="Phobius"/>
    </source>
</evidence>
<evidence type="ECO:0000256" key="7">
    <source>
        <dbReference type="SAM" id="MobiDB-lite"/>
    </source>
</evidence>
<dbReference type="InterPro" id="IPR026961">
    <property type="entry name" value="PGG_dom"/>
</dbReference>
<feature type="region of interest" description="Disordered" evidence="7">
    <location>
        <begin position="1"/>
        <end position="52"/>
    </location>
</feature>
<reference evidence="11" key="1">
    <citation type="submission" date="2024-06" db="EMBL/GenBank/DDBJ databases">
        <authorList>
            <person name="Ryan C."/>
        </authorList>
    </citation>
    <scope>NUCLEOTIDE SEQUENCE [LARGE SCALE GENOMIC DNA]</scope>
</reference>
<keyword evidence="11" id="KW-1185">Reference proteome</keyword>
<keyword evidence="3" id="KW-0677">Repeat</keyword>
<proteinExistence type="predicted"/>
<evidence type="ECO:0000256" key="5">
    <source>
        <dbReference type="ARBA" id="ARBA00023043"/>
    </source>
</evidence>
<evidence type="ECO:0000313" key="11">
    <source>
        <dbReference type="Proteomes" id="UP001497457"/>
    </source>
</evidence>
<protein>
    <recommendedName>
        <fullName evidence="9">PGG domain-containing protein</fullName>
    </recommendedName>
</protein>
<dbReference type="PANTHER" id="PTHR24186">
    <property type="entry name" value="PROTEIN PHOSPHATASE 1 REGULATORY SUBUNIT"/>
    <property type="match status" value="1"/>
</dbReference>
<name>A0ABC8XT37_9POAL</name>
<evidence type="ECO:0000256" key="2">
    <source>
        <dbReference type="ARBA" id="ARBA00022692"/>
    </source>
</evidence>
<evidence type="ECO:0000313" key="10">
    <source>
        <dbReference type="EMBL" id="CAL4930180.1"/>
    </source>
</evidence>
<gene>
    <name evidence="10" type="ORF">URODEC1_LOCUS26271</name>
</gene>
<evidence type="ECO:0000259" key="9">
    <source>
        <dbReference type="Pfam" id="PF13962"/>
    </source>
</evidence>
<keyword evidence="6 8" id="KW-0472">Membrane</keyword>
<dbReference type="AlphaFoldDB" id="A0ABC8XT37"/>
<organism evidence="10 11">
    <name type="scientific">Urochloa decumbens</name>
    <dbReference type="NCBI Taxonomy" id="240449"/>
    <lineage>
        <taxon>Eukaryota</taxon>
        <taxon>Viridiplantae</taxon>
        <taxon>Streptophyta</taxon>
        <taxon>Embryophyta</taxon>
        <taxon>Tracheophyta</taxon>
        <taxon>Spermatophyta</taxon>
        <taxon>Magnoliopsida</taxon>
        <taxon>Liliopsida</taxon>
        <taxon>Poales</taxon>
        <taxon>Poaceae</taxon>
        <taxon>PACMAD clade</taxon>
        <taxon>Panicoideae</taxon>
        <taxon>Panicodae</taxon>
        <taxon>Paniceae</taxon>
        <taxon>Melinidinae</taxon>
        <taxon>Urochloa</taxon>
    </lineage>
</organism>
<evidence type="ECO:0000256" key="6">
    <source>
        <dbReference type="ARBA" id="ARBA00023136"/>
    </source>
</evidence>